<feature type="domain" description="Major facilitator superfamily (MFS) profile" evidence="7">
    <location>
        <begin position="12"/>
        <end position="400"/>
    </location>
</feature>
<keyword evidence="4 6" id="KW-1133">Transmembrane helix</keyword>
<feature type="transmembrane region" description="Helical" evidence="6">
    <location>
        <begin position="32"/>
        <end position="58"/>
    </location>
</feature>
<dbReference type="SUPFAM" id="SSF103473">
    <property type="entry name" value="MFS general substrate transporter"/>
    <property type="match status" value="1"/>
</dbReference>
<dbReference type="PROSITE" id="PS50850">
    <property type="entry name" value="MFS"/>
    <property type="match status" value="1"/>
</dbReference>
<protein>
    <submittedName>
        <fullName evidence="8">MFS transporter</fullName>
    </submittedName>
</protein>
<organism evidence="8 9">
    <name type="scientific">Sphaerisporangium dianthi</name>
    <dbReference type="NCBI Taxonomy" id="1436120"/>
    <lineage>
        <taxon>Bacteria</taxon>
        <taxon>Bacillati</taxon>
        <taxon>Actinomycetota</taxon>
        <taxon>Actinomycetes</taxon>
        <taxon>Streptosporangiales</taxon>
        <taxon>Streptosporangiaceae</taxon>
        <taxon>Sphaerisporangium</taxon>
    </lineage>
</organism>
<dbReference type="Gene3D" id="1.20.1250.20">
    <property type="entry name" value="MFS general substrate transporter like domains"/>
    <property type="match status" value="1"/>
</dbReference>
<dbReference type="CDD" id="cd06173">
    <property type="entry name" value="MFS_MefA_like"/>
    <property type="match status" value="1"/>
</dbReference>
<evidence type="ECO:0000256" key="3">
    <source>
        <dbReference type="ARBA" id="ARBA00022692"/>
    </source>
</evidence>
<feature type="transmembrane region" description="Helical" evidence="6">
    <location>
        <begin position="313"/>
        <end position="334"/>
    </location>
</feature>
<dbReference type="Proteomes" id="UP001596004">
    <property type="component" value="Unassembled WGS sequence"/>
</dbReference>
<feature type="transmembrane region" description="Helical" evidence="6">
    <location>
        <begin position="346"/>
        <end position="365"/>
    </location>
</feature>
<sequence length="421" mass="43063">MNEPPSLRRNLRFQVLWAGSATSELGSAITWVAFPLLILAVTGSAVTAGLVGACRVTANLLVSLPAGVWVDRWDRRRILVCAEAVRVLALASLAFAVFAGRVALWHVVVVAVAGGAADAFFDPARSTAIRAVVPAERLPSAYAQEEARTHAASLAGPPLGGLLFGLGRGIPFAVDAFTYLVSLVCVLLARVPRRPETAAEPGGTRIREDVAEAGRWLWRQDGLRAGLAFALLANLVANALLLPVIVMVEARGGGSAAAGVVLAGIGLGGLLGATVSAKIGSLLPPGRLMLAVVGFFALAVCATALPMGPYWPVVTLFLAMVAVPSLTVVLRVLLATLVPDTMMGRVTSLFTMATMGLTPLGPLLGGVLAQYAGGAAALVLIGGLLLSGCALAAVSPALRGLGAGSDPVISAKFGREPVGER</sequence>
<comment type="subcellular location">
    <subcellularLocation>
        <location evidence="1">Cell membrane</location>
        <topology evidence="1">Multi-pass membrane protein</topology>
    </subcellularLocation>
</comment>
<proteinExistence type="predicted"/>
<feature type="transmembrane region" description="Helical" evidence="6">
    <location>
        <begin position="288"/>
        <end position="307"/>
    </location>
</feature>
<evidence type="ECO:0000256" key="2">
    <source>
        <dbReference type="ARBA" id="ARBA00022475"/>
    </source>
</evidence>
<name>A0ABV9CCR5_9ACTN</name>
<keyword evidence="2" id="KW-1003">Cell membrane</keyword>
<evidence type="ECO:0000313" key="8">
    <source>
        <dbReference type="EMBL" id="MFC4530900.1"/>
    </source>
</evidence>
<evidence type="ECO:0000256" key="1">
    <source>
        <dbReference type="ARBA" id="ARBA00004651"/>
    </source>
</evidence>
<evidence type="ECO:0000256" key="4">
    <source>
        <dbReference type="ARBA" id="ARBA00022989"/>
    </source>
</evidence>
<comment type="caution">
    <text evidence="8">The sequence shown here is derived from an EMBL/GenBank/DDBJ whole genome shotgun (WGS) entry which is preliminary data.</text>
</comment>
<feature type="transmembrane region" description="Helical" evidence="6">
    <location>
        <begin position="254"/>
        <end position="276"/>
    </location>
</feature>
<feature type="transmembrane region" description="Helical" evidence="6">
    <location>
        <begin position="371"/>
        <end position="394"/>
    </location>
</feature>
<evidence type="ECO:0000256" key="5">
    <source>
        <dbReference type="ARBA" id="ARBA00023136"/>
    </source>
</evidence>
<evidence type="ECO:0000259" key="7">
    <source>
        <dbReference type="PROSITE" id="PS50850"/>
    </source>
</evidence>
<dbReference type="PANTHER" id="PTHR23513:SF11">
    <property type="entry name" value="STAPHYLOFERRIN A TRANSPORTER"/>
    <property type="match status" value="1"/>
</dbReference>
<feature type="transmembrane region" description="Helical" evidence="6">
    <location>
        <begin position="225"/>
        <end position="248"/>
    </location>
</feature>
<dbReference type="EMBL" id="JBHSFP010000004">
    <property type="protein sequence ID" value="MFC4530900.1"/>
    <property type="molecule type" value="Genomic_DNA"/>
</dbReference>
<dbReference type="Pfam" id="PF07690">
    <property type="entry name" value="MFS_1"/>
    <property type="match status" value="1"/>
</dbReference>
<accession>A0ABV9CCR5</accession>
<gene>
    <name evidence="8" type="ORF">ACFO60_09005</name>
</gene>
<evidence type="ECO:0000256" key="6">
    <source>
        <dbReference type="SAM" id="Phobius"/>
    </source>
</evidence>
<keyword evidence="3 6" id="KW-0812">Transmembrane</keyword>
<reference evidence="9" key="1">
    <citation type="journal article" date="2019" name="Int. J. Syst. Evol. Microbiol.">
        <title>The Global Catalogue of Microorganisms (GCM) 10K type strain sequencing project: providing services to taxonomists for standard genome sequencing and annotation.</title>
        <authorList>
            <consortium name="The Broad Institute Genomics Platform"/>
            <consortium name="The Broad Institute Genome Sequencing Center for Infectious Disease"/>
            <person name="Wu L."/>
            <person name="Ma J."/>
        </authorList>
    </citation>
    <scope>NUCLEOTIDE SEQUENCE [LARGE SCALE GENOMIC DNA]</scope>
    <source>
        <strain evidence="9">CGMCC 4.7132</strain>
    </source>
</reference>
<keyword evidence="9" id="KW-1185">Reference proteome</keyword>
<dbReference type="InterPro" id="IPR036259">
    <property type="entry name" value="MFS_trans_sf"/>
</dbReference>
<dbReference type="RefSeq" id="WP_380839051.1">
    <property type="nucleotide sequence ID" value="NZ_JBHSFP010000004.1"/>
</dbReference>
<dbReference type="InterPro" id="IPR011701">
    <property type="entry name" value="MFS"/>
</dbReference>
<evidence type="ECO:0000313" key="9">
    <source>
        <dbReference type="Proteomes" id="UP001596004"/>
    </source>
</evidence>
<keyword evidence="5 6" id="KW-0472">Membrane</keyword>
<dbReference type="PANTHER" id="PTHR23513">
    <property type="entry name" value="INTEGRAL MEMBRANE EFFLUX PROTEIN-RELATED"/>
    <property type="match status" value="1"/>
</dbReference>
<dbReference type="InterPro" id="IPR020846">
    <property type="entry name" value="MFS_dom"/>
</dbReference>